<dbReference type="SMART" id="SM01043">
    <property type="entry name" value="BTAD"/>
    <property type="match status" value="1"/>
</dbReference>
<dbReference type="PANTHER" id="PTHR35807">
    <property type="entry name" value="TRANSCRIPTIONAL REGULATOR REDD-RELATED"/>
    <property type="match status" value="1"/>
</dbReference>
<dbReference type="SUPFAM" id="SSF48452">
    <property type="entry name" value="TPR-like"/>
    <property type="match status" value="1"/>
</dbReference>
<keyword evidence="3 5" id="KW-0238">DNA-binding</keyword>
<evidence type="ECO:0000256" key="4">
    <source>
        <dbReference type="ARBA" id="ARBA00023163"/>
    </source>
</evidence>
<feature type="domain" description="OmpR/PhoB-type" evidence="6">
    <location>
        <begin position="1"/>
        <end position="69"/>
    </location>
</feature>
<evidence type="ECO:0000256" key="1">
    <source>
        <dbReference type="ARBA" id="ARBA00005820"/>
    </source>
</evidence>
<sequence length="236" mass="26253">MLAVLLLADAEPVSIDELIVTLWDDEPIKSARKVVHHYASELRHSLGRTASGTQDMLPDGRGGAYRLIAGREEVDVHRFRDQAHKARAALRHDDEAAARGLRAALREWGADGLVPAGEPLRGLPGRWAAEQRERLRQEHRDAVIECLEAELRLGHHARLIPELSAVAHAGPPDERVTELLMLAYQRSGRPVEALNVYTRFRNRLAEEAGAEPGPGIVRLRRRILRRGAEPHLIGQG</sequence>
<name>A0A840PKD2_9ACTN</name>
<dbReference type="AlphaFoldDB" id="A0A840PKD2"/>
<dbReference type="Gene3D" id="1.25.40.10">
    <property type="entry name" value="Tetratricopeptide repeat domain"/>
    <property type="match status" value="1"/>
</dbReference>
<dbReference type="InterPro" id="IPR051677">
    <property type="entry name" value="AfsR-DnrI-RedD_regulator"/>
</dbReference>
<evidence type="ECO:0000313" key="8">
    <source>
        <dbReference type="Proteomes" id="UP000578449"/>
    </source>
</evidence>
<dbReference type="InterPro" id="IPR011990">
    <property type="entry name" value="TPR-like_helical_dom_sf"/>
</dbReference>
<keyword evidence="4" id="KW-0804">Transcription</keyword>
<dbReference type="GO" id="GO:0006355">
    <property type="term" value="P:regulation of DNA-templated transcription"/>
    <property type="evidence" value="ECO:0007669"/>
    <property type="project" value="InterPro"/>
</dbReference>
<reference evidence="7 8" key="1">
    <citation type="submission" date="2020-08" db="EMBL/GenBank/DDBJ databases">
        <title>Genomic Encyclopedia of Type Strains, Phase IV (KMG-IV): sequencing the most valuable type-strain genomes for metagenomic binning, comparative biology and taxonomic classification.</title>
        <authorList>
            <person name="Goeker M."/>
        </authorList>
    </citation>
    <scope>NUCLEOTIDE SEQUENCE [LARGE SCALE GENOMIC DNA]</scope>
    <source>
        <strain evidence="7 8">DSM 45615</strain>
    </source>
</reference>
<feature type="DNA-binding region" description="OmpR/PhoB-type" evidence="5">
    <location>
        <begin position="1"/>
        <end position="69"/>
    </location>
</feature>
<dbReference type="PROSITE" id="PS51755">
    <property type="entry name" value="OMPR_PHOB"/>
    <property type="match status" value="1"/>
</dbReference>
<dbReference type="SUPFAM" id="SSF46894">
    <property type="entry name" value="C-terminal effector domain of the bipartite response regulators"/>
    <property type="match status" value="1"/>
</dbReference>
<accession>A0A840PKD2</accession>
<protein>
    <submittedName>
        <fullName evidence="7">DNA-binding SARP family transcriptional activator</fullName>
    </submittedName>
</protein>
<dbReference type="Gene3D" id="1.10.10.10">
    <property type="entry name" value="Winged helix-like DNA-binding domain superfamily/Winged helix DNA-binding domain"/>
    <property type="match status" value="1"/>
</dbReference>
<dbReference type="InterPro" id="IPR036388">
    <property type="entry name" value="WH-like_DNA-bd_sf"/>
</dbReference>
<evidence type="ECO:0000256" key="2">
    <source>
        <dbReference type="ARBA" id="ARBA00023015"/>
    </source>
</evidence>
<comment type="similarity">
    <text evidence="1">Belongs to the AfsR/DnrI/RedD regulatory family.</text>
</comment>
<dbReference type="GO" id="GO:0000160">
    <property type="term" value="P:phosphorelay signal transduction system"/>
    <property type="evidence" value="ECO:0007669"/>
    <property type="project" value="InterPro"/>
</dbReference>
<dbReference type="Pfam" id="PF03704">
    <property type="entry name" value="BTAD"/>
    <property type="match status" value="1"/>
</dbReference>
<dbReference type="InterPro" id="IPR001867">
    <property type="entry name" value="OmpR/PhoB-type_DNA-bd"/>
</dbReference>
<organism evidence="7 8">
    <name type="scientific">Thermocatellispora tengchongensis</name>
    <dbReference type="NCBI Taxonomy" id="1073253"/>
    <lineage>
        <taxon>Bacteria</taxon>
        <taxon>Bacillati</taxon>
        <taxon>Actinomycetota</taxon>
        <taxon>Actinomycetes</taxon>
        <taxon>Streptosporangiales</taxon>
        <taxon>Streptosporangiaceae</taxon>
        <taxon>Thermocatellispora</taxon>
    </lineage>
</organism>
<evidence type="ECO:0000313" key="7">
    <source>
        <dbReference type="EMBL" id="MBB5137527.1"/>
    </source>
</evidence>
<evidence type="ECO:0000256" key="3">
    <source>
        <dbReference type="ARBA" id="ARBA00023125"/>
    </source>
</evidence>
<dbReference type="Proteomes" id="UP000578449">
    <property type="component" value="Unassembled WGS sequence"/>
</dbReference>
<keyword evidence="2" id="KW-0805">Transcription regulation</keyword>
<dbReference type="PANTHER" id="PTHR35807:SF1">
    <property type="entry name" value="TRANSCRIPTIONAL REGULATOR REDD"/>
    <property type="match status" value="1"/>
</dbReference>
<dbReference type="RefSeq" id="WP_185054439.1">
    <property type="nucleotide sequence ID" value="NZ_JACHGN010000019.1"/>
</dbReference>
<dbReference type="CDD" id="cd15831">
    <property type="entry name" value="BTAD"/>
    <property type="match status" value="1"/>
</dbReference>
<dbReference type="EMBL" id="JACHGN010000019">
    <property type="protein sequence ID" value="MBB5137527.1"/>
    <property type="molecule type" value="Genomic_DNA"/>
</dbReference>
<keyword evidence="8" id="KW-1185">Reference proteome</keyword>
<proteinExistence type="inferred from homology"/>
<comment type="caution">
    <text evidence="7">The sequence shown here is derived from an EMBL/GenBank/DDBJ whole genome shotgun (WGS) entry which is preliminary data.</text>
</comment>
<gene>
    <name evidence="7" type="ORF">HNP84_007279</name>
</gene>
<evidence type="ECO:0000256" key="5">
    <source>
        <dbReference type="PROSITE-ProRule" id="PRU01091"/>
    </source>
</evidence>
<dbReference type="InterPro" id="IPR005158">
    <property type="entry name" value="BTAD"/>
</dbReference>
<evidence type="ECO:0000259" key="6">
    <source>
        <dbReference type="PROSITE" id="PS51755"/>
    </source>
</evidence>
<dbReference type="InterPro" id="IPR016032">
    <property type="entry name" value="Sig_transdc_resp-reg_C-effctor"/>
</dbReference>
<dbReference type="GO" id="GO:0003677">
    <property type="term" value="F:DNA binding"/>
    <property type="evidence" value="ECO:0007669"/>
    <property type="project" value="UniProtKB-UniRule"/>
</dbReference>